<feature type="transmembrane region" description="Helical" evidence="6">
    <location>
        <begin position="298"/>
        <end position="316"/>
    </location>
</feature>
<dbReference type="GO" id="GO:0016020">
    <property type="term" value="C:membrane"/>
    <property type="evidence" value="ECO:0007669"/>
    <property type="project" value="UniProtKB-SubCell"/>
</dbReference>
<feature type="transmembrane region" description="Helical" evidence="6">
    <location>
        <begin position="157"/>
        <end position="176"/>
    </location>
</feature>
<comment type="caution">
    <text evidence="7">The sequence shown here is derived from an EMBL/GenBank/DDBJ whole genome shotgun (WGS) entry which is preliminary data.</text>
</comment>
<name>A0AAV8SG11_9ROSI</name>
<evidence type="ECO:0000256" key="4">
    <source>
        <dbReference type="ARBA" id="ARBA00022989"/>
    </source>
</evidence>
<keyword evidence="5 6" id="KW-0472">Membrane</keyword>
<evidence type="ECO:0000313" key="8">
    <source>
        <dbReference type="Proteomes" id="UP001159364"/>
    </source>
</evidence>
<accession>A0AAV8SG11</accession>
<evidence type="ECO:0000256" key="3">
    <source>
        <dbReference type="ARBA" id="ARBA00022692"/>
    </source>
</evidence>
<protein>
    <recommendedName>
        <fullName evidence="6">Protein DETOXIFICATION</fullName>
    </recommendedName>
    <alternativeName>
        <fullName evidence="6">Multidrug and toxic compound extrusion protein</fullName>
    </alternativeName>
</protein>
<feature type="transmembrane region" description="Helical" evidence="6">
    <location>
        <begin position="259"/>
        <end position="278"/>
    </location>
</feature>
<feature type="transmembrane region" description="Helical" evidence="6">
    <location>
        <begin position="823"/>
        <end position="847"/>
    </location>
</feature>
<evidence type="ECO:0000313" key="7">
    <source>
        <dbReference type="EMBL" id="KAJ8750870.1"/>
    </source>
</evidence>
<keyword evidence="8" id="KW-1185">Reference proteome</keyword>
<feature type="transmembrane region" description="Helical" evidence="6">
    <location>
        <begin position="598"/>
        <end position="620"/>
    </location>
</feature>
<feature type="transmembrane region" description="Helical" evidence="6">
    <location>
        <begin position="790"/>
        <end position="811"/>
    </location>
</feature>
<proteinExistence type="inferred from homology"/>
<feature type="transmembrane region" description="Helical" evidence="6">
    <location>
        <begin position="482"/>
        <end position="503"/>
    </location>
</feature>
<dbReference type="GO" id="GO:0015297">
    <property type="term" value="F:antiporter activity"/>
    <property type="evidence" value="ECO:0007669"/>
    <property type="project" value="InterPro"/>
</dbReference>
<reference evidence="7 8" key="1">
    <citation type="submission" date="2021-09" db="EMBL/GenBank/DDBJ databases">
        <title>Genomic insights and catalytic innovation underlie evolution of tropane alkaloids biosynthesis.</title>
        <authorList>
            <person name="Wang Y.-J."/>
            <person name="Tian T."/>
            <person name="Huang J.-P."/>
            <person name="Huang S.-X."/>
        </authorList>
    </citation>
    <scope>NUCLEOTIDE SEQUENCE [LARGE SCALE GENOMIC DNA]</scope>
    <source>
        <strain evidence="7">KIB-2018</strain>
        <tissue evidence="7">Leaf</tissue>
    </source>
</reference>
<dbReference type="GO" id="GO:1990961">
    <property type="term" value="P:xenobiotic detoxification by transmembrane export across the plasma membrane"/>
    <property type="evidence" value="ECO:0007669"/>
    <property type="project" value="InterPro"/>
</dbReference>
<dbReference type="Pfam" id="PF01554">
    <property type="entry name" value="MatE"/>
    <property type="match status" value="4"/>
</dbReference>
<dbReference type="GO" id="GO:0042910">
    <property type="term" value="F:xenobiotic transmembrane transporter activity"/>
    <property type="evidence" value="ECO:0007669"/>
    <property type="project" value="InterPro"/>
</dbReference>
<dbReference type="AlphaFoldDB" id="A0AAV8SG11"/>
<feature type="transmembrane region" description="Helical" evidence="6">
    <location>
        <begin position="122"/>
        <end position="145"/>
    </location>
</feature>
<gene>
    <name evidence="7" type="ORF">K2173_016051</name>
</gene>
<dbReference type="NCBIfam" id="TIGR00797">
    <property type="entry name" value="matE"/>
    <property type="match status" value="2"/>
</dbReference>
<dbReference type="PANTHER" id="PTHR11206">
    <property type="entry name" value="MULTIDRUG RESISTANCE PROTEIN"/>
    <property type="match status" value="1"/>
</dbReference>
<dbReference type="InterPro" id="IPR045069">
    <property type="entry name" value="MATE_euk"/>
</dbReference>
<sequence>MDFEEQNPSLESSLIDQEIELEPKRGFSKHEIVEELKKQLWLAGPLVSVNFLIFLLQVISVMFVGHLGELALSSASMATSFASVTGFSLLKGMGSALDTFCGQSYGAKQYNMLGIHLQRAMIVLLLVSIPLAVVWANAGQILVFLGQDPEISAEAGTYARFMIPGIFGFAIQECHVRFLQTQNNVTPMMINAGLTTFMHIFICWLLVFKSGLGNKGAAMANAISYWINALLLVLYVRISPSCKKSWTGFSREALQGIPNFLRLAIPSAVMLSLEIWSFEMMVLLSGLLPNPKLETSVLSISLNTCGTIFMIPLGLSSAISTRVSNELGAGRPRAARLSVCVAVIMVATEGTLITSIMIMGRNYWGYFYSTEKNVVTYVSDMLLLVAASHILDGIQSVLSGTCRGCGWQKIGAVVNLGSYYLMGIPCSVLLAFVYRLGGKGLWMGIIVGLFVQALALSIVTLRTHWDREGDEEAVAASRATRVLALSGASVASSFASMAGYIFLRGMGSTLETFTGQSYGAKQYRMLGVHLQRGMIVLLALSIPIGIVFSQAAHILNLFRQNSQIAAEAGRYCCFLIPGVFGISLLECHVRFLQAQNNVFPMMISSGISMLLHLPVCWALVFKSGLGSAGAAMATNVSYWINALLLIAYVWFSPSCKETWTGFSKEAWYCIPRFLKLAIPSTAMISLEVCCLEIVVLSSGLLPNPKLETSVLSISFNMYLLLSMIHLALGSAVSTRVSNELGAGRPQAARLAVQVVVIMVLSEGIIAAIIITSGHKVWGNIYSKEKRVVKYVAQMSLLLAASHFLSGIQSVLSGICRGCGRQKIGAFVNLGSYYLVGLPAAIFLAFIHHMGGKGLWIGIIVAQFLQAFSLLIITLCTDWDKEV</sequence>
<feature type="transmembrane region" description="Helical" evidence="6">
    <location>
        <begin position="40"/>
        <end position="64"/>
    </location>
</feature>
<feature type="transmembrane region" description="Helical" evidence="6">
    <location>
        <begin position="750"/>
        <end position="770"/>
    </location>
</feature>
<feature type="transmembrane region" description="Helical" evidence="6">
    <location>
        <begin position="374"/>
        <end position="391"/>
    </location>
</feature>
<comment type="similarity">
    <text evidence="2 6">Belongs to the multi antimicrobial extrusion (MATE) (TC 2.A.66.1) family.</text>
</comment>
<dbReference type="CDD" id="cd13132">
    <property type="entry name" value="MATE_eukaryotic"/>
    <property type="match status" value="2"/>
</dbReference>
<evidence type="ECO:0000256" key="2">
    <source>
        <dbReference type="ARBA" id="ARBA00010199"/>
    </source>
</evidence>
<evidence type="ECO:0000256" key="1">
    <source>
        <dbReference type="ARBA" id="ARBA00004141"/>
    </source>
</evidence>
<feature type="transmembrane region" description="Helical" evidence="6">
    <location>
        <begin position="853"/>
        <end position="875"/>
    </location>
</feature>
<dbReference type="InterPro" id="IPR002528">
    <property type="entry name" value="MATE_fam"/>
</dbReference>
<feature type="transmembrane region" description="Helical" evidence="6">
    <location>
        <begin position="440"/>
        <end position="461"/>
    </location>
</feature>
<feature type="transmembrane region" description="Helical" evidence="6">
    <location>
        <begin position="219"/>
        <end position="238"/>
    </location>
</feature>
<feature type="transmembrane region" description="Helical" evidence="6">
    <location>
        <begin position="534"/>
        <end position="558"/>
    </location>
</feature>
<feature type="transmembrane region" description="Helical" evidence="6">
    <location>
        <begin position="188"/>
        <end position="207"/>
    </location>
</feature>
<keyword evidence="3 6" id="KW-0812">Transmembrane</keyword>
<feature type="transmembrane region" description="Helical" evidence="6">
    <location>
        <begin position="412"/>
        <end position="434"/>
    </location>
</feature>
<feature type="transmembrane region" description="Helical" evidence="6">
    <location>
        <begin position="632"/>
        <end position="651"/>
    </location>
</feature>
<comment type="subcellular location">
    <subcellularLocation>
        <location evidence="1">Membrane</location>
        <topology evidence="1">Multi-pass membrane protein</topology>
    </subcellularLocation>
</comment>
<evidence type="ECO:0000256" key="5">
    <source>
        <dbReference type="ARBA" id="ARBA00023136"/>
    </source>
</evidence>
<dbReference type="EMBL" id="JAIWQS010000011">
    <property type="protein sequence ID" value="KAJ8750870.1"/>
    <property type="molecule type" value="Genomic_DNA"/>
</dbReference>
<feature type="transmembrane region" description="Helical" evidence="6">
    <location>
        <begin position="337"/>
        <end position="359"/>
    </location>
</feature>
<evidence type="ECO:0000256" key="6">
    <source>
        <dbReference type="RuleBase" id="RU004914"/>
    </source>
</evidence>
<organism evidence="7 8">
    <name type="scientific">Erythroxylum novogranatense</name>
    <dbReference type="NCBI Taxonomy" id="1862640"/>
    <lineage>
        <taxon>Eukaryota</taxon>
        <taxon>Viridiplantae</taxon>
        <taxon>Streptophyta</taxon>
        <taxon>Embryophyta</taxon>
        <taxon>Tracheophyta</taxon>
        <taxon>Spermatophyta</taxon>
        <taxon>Magnoliopsida</taxon>
        <taxon>eudicotyledons</taxon>
        <taxon>Gunneridae</taxon>
        <taxon>Pentapetalae</taxon>
        <taxon>rosids</taxon>
        <taxon>fabids</taxon>
        <taxon>Malpighiales</taxon>
        <taxon>Erythroxylaceae</taxon>
        <taxon>Erythroxylum</taxon>
    </lineage>
</organism>
<feature type="transmembrane region" description="Helical" evidence="6">
    <location>
        <begin position="710"/>
        <end position="729"/>
    </location>
</feature>
<keyword evidence="4 6" id="KW-1133">Transmembrane helix</keyword>
<dbReference type="Proteomes" id="UP001159364">
    <property type="component" value="Linkage Group LG11"/>
</dbReference>